<feature type="non-terminal residue" evidence="1">
    <location>
        <position position="158"/>
    </location>
</feature>
<proteinExistence type="predicted"/>
<evidence type="ECO:0000313" key="1">
    <source>
        <dbReference type="EMBL" id="SVC08569.1"/>
    </source>
</evidence>
<gene>
    <name evidence="1" type="ORF">METZ01_LOCUS261423</name>
</gene>
<accession>A0A382JAA1</accession>
<reference evidence="1" key="1">
    <citation type="submission" date="2018-05" db="EMBL/GenBank/DDBJ databases">
        <authorList>
            <person name="Lanie J.A."/>
            <person name="Ng W.-L."/>
            <person name="Kazmierczak K.M."/>
            <person name="Andrzejewski T.M."/>
            <person name="Davidsen T.M."/>
            <person name="Wayne K.J."/>
            <person name="Tettelin H."/>
            <person name="Glass J.I."/>
            <person name="Rusch D."/>
            <person name="Podicherti R."/>
            <person name="Tsui H.-C.T."/>
            <person name="Winkler M.E."/>
        </authorList>
    </citation>
    <scope>NUCLEOTIDE SEQUENCE</scope>
</reference>
<organism evidence="1">
    <name type="scientific">marine metagenome</name>
    <dbReference type="NCBI Taxonomy" id="408172"/>
    <lineage>
        <taxon>unclassified sequences</taxon>
        <taxon>metagenomes</taxon>
        <taxon>ecological metagenomes</taxon>
    </lineage>
</organism>
<dbReference type="PROSITE" id="PS51257">
    <property type="entry name" value="PROKAR_LIPOPROTEIN"/>
    <property type="match status" value="1"/>
</dbReference>
<protein>
    <submittedName>
        <fullName evidence="1">Uncharacterized protein</fullName>
    </submittedName>
</protein>
<dbReference type="AlphaFoldDB" id="A0A382JAA1"/>
<name>A0A382JAA1_9ZZZZ</name>
<dbReference type="EMBL" id="UINC01072726">
    <property type="protein sequence ID" value="SVC08569.1"/>
    <property type="molecule type" value="Genomic_DNA"/>
</dbReference>
<sequence>MINKHLYNKIILMTLLFTVSFMWVLSCEDMILDTKMNFTLTPSDSLQLLKINESTEIELNQNNFNDTHIYDEFRNPYYMITWSADTGIIIGYGTSAIYTAPSEPCTALVQAYLKDGNNDTSIDSIIIIIYKQLIILKADDFKFSQQHIIPLGFQRFIE</sequence>